<protein>
    <submittedName>
        <fullName evidence="3">ABC transporter substrate-binding protein</fullName>
    </submittedName>
</protein>
<dbReference type="PANTHER" id="PTHR30290:SF83">
    <property type="entry name" value="ABC TRANSPORTER SUBSTRATE-BINDING PROTEIN"/>
    <property type="match status" value="1"/>
</dbReference>
<evidence type="ECO:0000313" key="4">
    <source>
        <dbReference type="Proteomes" id="UP001500655"/>
    </source>
</evidence>
<dbReference type="InterPro" id="IPR030678">
    <property type="entry name" value="Peptide/Ni-bd"/>
</dbReference>
<dbReference type="Gene3D" id="3.10.105.10">
    <property type="entry name" value="Dipeptide-binding Protein, Domain 3"/>
    <property type="match status" value="1"/>
</dbReference>
<evidence type="ECO:0000259" key="2">
    <source>
        <dbReference type="Pfam" id="PF00496"/>
    </source>
</evidence>
<evidence type="ECO:0000256" key="1">
    <source>
        <dbReference type="SAM" id="SignalP"/>
    </source>
</evidence>
<dbReference type="Proteomes" id="UP001500655">
    <property type="component" value="Unassembled WGS sequence"/>
</dbReference>
<dbReference type="PIRSF" id="PIRSF002741">
    <property type="entry name" value="MppA"/>
    <property type="match status" value="1"/>
</dbReference>
<accession>A0ABN2JQ60</accession>
<evidence type="ECO:0000313" key="3">
    <source>
        <dbReference type="EMBL" id="GAA1735264.1"/>
    </source>
</evidence>
<dbReference type="EMBL" id="BAAALS010000001">
    <property type="protein sequence ID" value="GAA1735264.1"/>
    <property type="molecule type" value="Genomic_DNA"/>
</dbReference>
<dbReference type="InterPro" id="IPR039424">
    <property type="entry name" value="SBP_5"/>
</dbReference>
<organism evidence="3 4">
    <name type="scientific">Luedemannella helvata</name>
    <dbReference type="NCBI Taxonomy" id="349315"/>
    <lineage>
        <taxon>Bacteria</taxon>
        <taxon>Bacillati</taxon>
        <taxon>Actinomycetota</taxon>
        <taxon>Actinomycetes</taxon>
        <taxon>Micromonosporales</taxon>
        <taxon>Micromonosporaceae</taxon>
        <taxon>Luedemannella</taxon>
    </lineage>
</organism>
<dbReference type="Gene3D" id="3.90.76.10">
    <property type="entry name" value="Dipeptide-binding Protein, Domain 1"/>
    <property type="match status" value="1"/>
</dbReference>
<dbReference type="RefSeq" id="WP_344075679.1">
    <property type="nucleotide sequence ID" value="NZ_BAAALS010000001.1"/>
</dbReference>
<dbReference type="PANTHER" id="PTHR30290">
    <property type="entry name" value="PERIPLASMIC BINDING COMPONENT OF ABC TRANSPORTER"/>
    <property type="match status" value="1"/>
</dbReference>
<dbReference type="SUPFAM" id="SSF53850">
    <property type="entry name" value="Periplasmic binding protein-like II"/>
    <property type="match status" value="1"/>
</dbReference>
<dbReference type="Pfam" id="PF00496">
    <property type="entry name" value="SBP_bac_5"/>
    <property type="match status" value="1"/>
</dbReference>
<dbReference type="PROSITE" id="PS51257">
    <property type="entry name" value="PROKAR_LIPOPROTEIN"/>
    <property type="match status" value="1"/>
</dbReference>
<dbReference type="InterPro" id="IPR000914">
    <property type="entry name" value="SBP_5_dom"/>
</dbReference>
<proteinExistence type="predicted"/>
<gene>
    <name evidence="3" type="ORF">GCM10009681_02020</name>
</gene>
<feature type="domain" description="Solute-binding protein family 5" evidence="2">
    <location>
        <begin position="81"/>
        <end position="468"/>
    </location>
</feature>
<sequence>MQVRRRATWAVPASLIIATSALAGCGGNGDGGGTADTSAVVSVGIAEPQYLTPANTNETSGSQVLAALFAPLVDYDAEHKPYEVTAESITATNTNKTWTIKLKDGYTFHNGEKVTSDSYIDAWNYAAYGPNGQNNNYFFSLIDGYNALNPADPDGEGSQKAPTPKTRTLSGLKKVDDLTFTADLSTPSSEFRTMLGYTAFYPLPKAAFESEGVLKQDYQEAPIGNGPFKMKGTWQHDQQIEVERYDAYPGDKPKIGGAIFKVYLQPTAEYADLLAGNLDVMKQIPTEYLTTAPTDLGDRFLKSPASTIQLLAFPTFDPKFSKVEVRQAISMAIDRDQIVEAIFKGSQTAARSFVSPVVAGYRPDTCGDACKYSPADAKDLYTSANGPSSLIITYNADGGHKDWVDATCNQLKNNLGVTCTGQPEAKFADLLTKLDKKQNVGMFRMGWVMDYPSMENYLGPLYTTNGSSNYYGYSNKEFDALVARGRAAASTDAAISDYQAAEDILAKDLPVLPMRYGQNVFGHSERTSDVEMDVFNRVNLNTIEVTS</sequence>
<reference evidence="3 4" key="1">
    <citation type="journal article" date="2019" name="Int. J. Syst. Evol. Microbiol.">
        <title>The Global Catalogue of Microorganisms (GCM) 10K type strain sequencing project: providing services to taxonomists for standard genome sequencing and annotation.</title>
        <authorList>
            <consortium name="The Broad Institute Genomics Platform"/>
            <consortium name="The Broad Institute Genome Sequencing Center for Infectious Disease"/>
            <person name="Wu L."/>
            <person name="Ma J."/>
        </authorList>
    </citation>
    <scope>NUCLEOTIDE SEQUENCE [LARGE SCALE GENOMIC DNA]</scope>
    <source>
        <strain evidence="3 4">JCM 13249</strain>
    </source>
</reference>
<feature type="chain" id="PRO_5047435747" evidence="1">
    <location>
        <begin position="24"/>
        <end position="547"/>
    </location>
</feature>
<comment type="caution">
    <text evidence="3">The sequence shown here is derived from an EMBL/GenBank/DDBJ whole genome shotgun (WGS) entry which is preliminary data.</text>
</comment>
<feature type="signal peptide" evidence="1">
    <location>
        <begin position="1"/>
        <end position="23"/>
    </location>
</feature>
<dbReference type="Gene3D" id="3.40.190.10">
    <property type="entry name" value="Periplasmic binding protein-like II"/>
    <property type="match status" value="1"/>
</dbReference>
<keyword evidence="4" id="KW-1185">Reference proteome</keyword>
<keyword evidence="1" id="KW-0732">Signal</keyword>
<dbReference type="CDD" id="cd00995">
    <property type="entry name" value="PBP2_NikA_DppA_OppA_like"/>
    <property type="match status" value="1"/>
</dbReference>
<name>A0ABN2JQ60_9ACTN</name>